<dbReference type="EMBL" id="JACHGA010000004">
    <property type="protein sequence ID" value="MBB5276307.1"/>
    <property type="molecule type" value="Genomic_DNA"/>
</dbReference>
<reference evidence="1 2" key="1">
    <citation type="submission" date="2020-08" db="EMBL/GenBank/DDBJ databases">
        <title>Genomic Encyclopedia of Type Strains, Phase IV (KMG-IV): sequencing the most valuable type-strain genomes for metagenomic binning, comparative biology and taxonomic classification.</title>
        <authorList>
            <person name="Goeker M."/>
        </authorList>
    </citation>
    <scope>NUCLEOTIDE SEQUENCE [LARGE SCALE GENOMIC DNA]</scope>
    <source>
        <strain evidence="1 2">DSM 26376</strain>
    </source>
</reference>
<gene>
    <name evidence="1" type="ORF">HNR26_002359</name>
</gene>
<proteinExistence type="predicted"/>
<organism evidence="1 2">
    <name type="scientific">Rhizobium rosettiformans</name>
    <dbReference type="NCBI Taxonomy" id="1368430"/>
    <lineage>
        <taxon>Bacteria</taxon>
        <taxon>Pseudomonadati</taxon>
        <taxon>Pseudomonadota</taxon>
        <taxon>Alphaproteobacteria</taxon>
        <taxon>Hyphomicrobiales</taxon>
        <taxon>Rhizobiaceae</taxon>
        <taxon>Rhizobium/Agrobacterium group</taxon>
        <taxon>Rhizobium</taxon>
    </lineage>
</organism>
<accession>A0A7W8HQQ4</accession>
<keyword evidence="2" id="KW-1185">Reference proteome</keyword>
<dbReference type="AlphaFoldDB" id="A0A7W8HQQ4"/>
<dbReference type="RefSeq" id="WP_183954640.1">
    <property type="nucleotide sequence ID" value="NZ_JACHGA010000004.1"/>
</dbReference>
<name>A0A7W8HQQ4_9HYPH</name>
<comment type="caution">
    <text evidence="1">The sequence shown here is derived from an EMBL/GenBank/DDBJ whole genome shotgun (WGS) entry which is preliminary data.</text>
</comment>
<sequence length="126" mass="13068">MWDYALVDQGNGALTITRNEALEPYVQFSPQPPAIALSNPIIEARASIYPEGLKAIMLGNMPLSSLYVALLDTAPNVFAPAALTLTEAVSMGGGALASSADWPANGVALTSVGYADMVCPLKSDPS</sequence>
<dbReference type="Proteomes" id="UP000550895">
    <property type="component" value="Unassembled WGS sequence"/>
</dbReference>
<evidence type="ECO:0000313" key="1">
    <source>
        <dbReference type="EMBL" id="MBB5276307.1"/>
    </source>
</evidence>
<evidence type="ECO:0000313" key="2">
    <source>
        <dbReference type="Proteomes" id="UP000550895"/>
    </source>
</evidence>
<protein>
    <submittedName>
        <fullName evidence="1">Uncharacterized protein</fullName>
    </submittedName>
</protein>